<feature type="compositionally biased region" description="Basic and acidic residues" evidence="1">
    <location>
        <begin position="11"/>
        <end position="23"/>
    </location>
</feature>
<reference evidence="2 3" key="1">
    <citation type="journal article" date="2014" name="Gene">
        <title>A comparative genomic analysis of the alkalitolerant soil bacterium Bacillus lehensis G1.</title>
        <authorList>
            <person name="Noor Y.M."/>
            <person name="Samsulrizal N.H."/>
            <person name="Jema'on N.A."/>
            <person name="Low K.O."/>
            <person name="Ramli A.N."/>
            <person name="Alias N.I."/>
            <person name="Damis S.I."/>
            <person name="Fuzi S.F."/>
            <person name="Isa M.N."/>
            <person name="Murad A.M."/>
            <person name="Raih M.F."/>
            <person name="Bakar F.D."/>
            <person name="Najimudin N."/>
            <person name="Mahadi N.M."/>
            <person name="Illias R.M."/>
        </authorList>
    </citation>
    <scope>NUCLEOTIDE SEQUENCE [LARGE SCALE GENOMIC DNA]</scope>
    <source>
        <strain evidence="2 3">G1</strain>
    </source>
</reference>
<feature type="compositionally biased region" description="Basic residues" evidence="1">
    <location>
        <begin position="1"/>
        <end position="10"/>
    </location>
</feature>
<evidence type="ECO:0000256" key="1">
    <source>
        <dbReference type="SAM" id="MobiDB-lite"/>
    </source>
</evidence>
<feature type="region of interest" description="Disordered" evidence="1">
    <location>
        <begin position="1"/>
        <end position="49"/>
    </location>
</feature>
<dbReference type="KEGG" id="ble:BleG1_1522"/>
<feature type="compositionally biased region" description="Basic and acidic residues" evidence="1">
    <location>
        <begin position="34"/>
        <end position="49"/>
    </location>
</feature>
<accession>A0A060LWF2</accession>
<evidence type="ECO:0000313" key="3">
    <source>
        <dbReference type="Proteomes" id="UP000027142"/>
    </source>
</evidence>
<name>A0A060LWF2_9BACI</name>
<organism evidence="2 3">
    <name type="scientific">Shouchella lehensis G1</name>
    <dbReference type="NCBI Taxonomy" id="1246626"/>
    <lineage>
        <taxon>Bacteria</taxon>
        <taxon>Bacillati</taxon>
        <taxon>Bacillota</taxon>
        <taxon>Bacilli</taxon>
        <taxon>Bacillales</taxon>
        <taxon>Bacillaceae</taxon>
        <taxon>Shouchella</taxon>
    </lineage>
</organism>
<dbReference type="eggNOG" id="ENOG5030NQF">
    <property type="taxonomic scope" value="Bacteria"/>
</dbReference>
<dbReference type="HOGENOM" id="CLU_211499_0_0_9"/>
<evidence type="ECO:0000313" key="2">
    <source>
        <dbReference type="EMBL" id="AIC94100.1"/>
    </source>
</evidence>
<dbReference type="AlphaFoldDB" id="A0A060LWF2"/>
<dbReference type="EMBL" id="CP003923">
    <property type="protein sequence ID" value="AIC94100.1"/>
    <property type="molecule type" value="Genomic_DNA"/>
</dbReference>
<keyword evidence="3" id="KW-1185">Reference proteome</keyword>
<gene>
    <name evidence="2" type="ORF">BleG1_1522</name>
</gene>
<dbReference type="PATRIC" id="fig|1246626.3.peg.1507"/>
<protein>
    <submittedName>
        <fullName evidence="2">Uncharacterized protein</fullName>
    </submittedName>
</protein>
<dbReference type="Proteomes" id="UP000027142">
    <property type="component" value="Chromosome"/>
</dbReference>
<proteinExistence type="predicted"/>
<sequence>MSNHDKKKNNQFKENKNHGEKRTGRLSQFKNHSAHGETLDEYTTAKREE</sequence>
<dbReference type="STRING" id="1246626.BleG1_1522"/>
<dbReference type="RefSeq" id="WP_180316755.1">
    <property type="nucleotide sequence ID" value="NZ_CP003923.1"/>
</dbReference>